<dbReference type="Proteomes" id="UP001177527">
    <property type="component" value="Chromosome"/>
</dbReference>
<proteinExistence type="predicted"/>
<dbReference type="PANTHER" id="PTHR40254">
    <property type="entry name" value="BLR0577 PROTEIN"/>
    <property type="match status" value="1"/>
</dbReference>
<accession>A0AA95JVJ3</accession>
<dbReference type="RefSeq" id="WP_280555977.1">
    <property type="nucleotide sequence ID" value="NZ_CP123488.1"/>
</dbReference>
<evidence type="ECO:0000313" key="2">
    <source>
        <dbReference type="EMBL" id="WGL54978.1"/>
    </source>
</evidence>
<feature type="domain" description="FAD-dependent urate hydroxylase HpyO/Asp monooxygenase CreE-like FAD/NAD(P)-binding" evidence="1">
    <location>
        <begin position="5"/>
        <end position="164"/>
    </location>
</feature>
<dbReference type="Pfam" id="PF13454">
    <property type="entry name" value="NAD_binding_9"/>
    <property type="match status" value="1"/>
</dbReference>
<dbReference type="NCBIfam" id="NF007381">
    <property type="entry name" value="PRK09897.1"/>
    <property type="match status" value="1"/>
</dbReference>
<dbReference type="AlphaFoldDB" id="A0AA95JVJ3"/>
<gene>
    <name evidence="2" type="ORF">QBD33_15110</name>
</gene>
<sequence>MKKVAIVGVGPTGIYTFHALVERGEPLEVLLYEQAEQAGVGMPYNNENNSEHMLANIASIEIPPIEITYLTWLQNQSDDYLTQFGVERTALHERQFLPRVLLGDYYRDRFLALIDKARESGFAVSVHESCEVTDLRANPEGVSLWINHEPQPVDVDFAAIATGHLWPESDAPSRQYFPSPWTGLMDAQISACRVGILGTSLSAIDAAVAVVCQHGTFTSDADDTIRFTRKPGSQSLKLTLMSRTGVLPEADFYCPLPYEPLTVATEDAIACTIAQGQAGLLDRIFGLIVKQLQEAAPQWSQQIELETLTADTFSEACFADRIHHDPFDWARLNLLEVERNKQQQHTVAWRYTLLRLHEVIEDIVPHLDEADRARFKRGLSRVFIDNYAAIPSESSRRLLALHDAGLIEIVALGADYERKNEQGKTVIVHDNQYREFDVFIDARGQKALKSKDIPFATLREQLLACGDDIPDIGEDYTLQAPESASGRIAFGGLPWLMHDRPFIQGLVVSAEIGAAMANALATSAVRRRRKWWSNEERDFPSD</sequence>
<dbReference type="InterPro" id="IPR038732">
    <property type="entry name" value="HpyO/CreE_NAD-binding"/>
</dbReference>
<dbReference type="InterPro" id="IPR036188">
    <property type="entry name" value="FAD/NAD-bd_sf"/>
</dbReference>
<dbReference type="EMBL" id="CP123488">
    <property type="protein sequence ID" value="WGL54978.1"/>
    <property type="molecule type" value="Genomic_DNA"/>
</dbReference>
<dbReference type="SUPFAM" id="SSF51905">
    <property type="entry name" value="FAD/NAD(P)-binding domain"/>
    <property type="match status" value="1"/>
</dbReference>
<organism evidence="2 3">
    <name type="scientific">Kluyvera intermedia</name>
    <name type="common">Enterobacter intermedius</name>
    <dbReference type="NCBI Taxonomy" id="61648"/>
    <lineage>
        <taxon>Bacteria</taxon>
        <taxon>Pseudomonadati</taxon>
        <taxon>Pseudomonadota</taxon>
        <taxon>Gammaproteobacteria</taxon>
        <taxon>Enterobacterales</taxon>
        <taxon>Enterobacteriaceae</taxon>
        <taxon>Kluyvera</taxon>
    </lineage>
</organism>
<dbReference type="PANTHER" id="PTHR40254:SF1">
    <property type="entry name" value="BLR0577 PROTEIN"/>
    <property type="match status" value="1"/>
</dbReference>
<evidence type="ECO:0000259" key="1">
    <source>
        <dbReference type="Pfam" id="PF13454"/>
    </source>
</evidence>
<dbReference type="InterPro" id="IPR052189">
    <property type="entry name" value="L-asp_N-monooxygenase_NS-form"/>
</dbReference>
<reference evidence="2" key="1">
    <citation type="submission" date="2023-04" db="EMBL/GenBank/DDBJ databases">
        <title>APH(3)-Id, a novel chromosomal aminoglycoside phosphotransferase, identified from an environmental isolate of Kluyvera intermedia DW18.</title>
        <authorList>
            <person name="Sha Y."/>
        </authorList>
    </citation>
    <scope>NUCLEOTIDE SEQUENCE</scope>
    <source>
        <strain evidence="2">DW18</strain>
    </source>
</reference>
<protein>
    <submittedName>
        <fullName evidence="2">FAD-NAD(P)-binding protein</fullName>
    </submittedName>
</protein>
<dbReference type="Gene3D" id="3.50.50.60">
    <property type="entry name" value="FAD/NAD(P)-binding domain"/>
    <property type="match status" value="1"/>
</dbReference>
<evidence type="ECO:0000313" key="3">
    <source>
        <dbReference type="Proteomes" id="UP001177527"/>
    </source>
</evidence>
<name>A0AA95JVJ3_KLUIN</name>